<organism evidence="2 3">
    <name type="scientific">Kribbella voronezhensis</name>
    <dbReference type="NCBI Taxonomy" id="2512212"/>
    <lineage>
        <taxon>Bacteria</taxon>
        <taxon>Bacillati</taxon>
        <taxon>Actinomycetota</taxon>
        <taxon>Actinomycetes</taxon>
        <taxon>Propionibacteriales</taxon>
        <taxon>Kribbellaceae</taxon>
        <taxon>Kribbella</taxon>
    </lineage>
</organism>
<dbReference type="CDD" id="cd13585">
    <property type="entry name" value="PBP2_TMBP_like"/>
    <property type="match status" value="1"/>
</dbReference>
<evidence type="ECO:0000256" key="1">
    <source>
        <dbReference type="SAM" id="SignalP"/>
    </source>
</evidence>
<keyword evidence="3" id="KW-1185">Reference proteome</keyword>
<feature type="signal peptide" evidence="1">
    <location>
        <begin position="1"/>
        <end position="27"/>
    </location>
</feature>
<accession>A0A4R7T7T3</accession>
<dbReference type="AlphaFoldDB" id="A0A4R7T7T3"/>
<dbReference type="SUPFAM" id="SSF53850">
    <property type="entry name" value="Periplasmic binding protein-like II"/>
    <property type="match status" value="1"/>
</dbReference>
<feature type="chain" id="PRO_5020362470" evidence="1">
    <location>
        <begin position="28"/>
        <end position="451"/>
    </location>
</feature>
<dbReference type="RefSeq" id="WP_133977550.1">
    <property type="nucleotide sequence ID" value="NZ_SOCE01000001.1"/>
</dbReference>
<dbReference type="EMBL" id="SOCE01000001">
    <property type="protein sequence ID" value="TDU87835.1"/>
    <property type="molecule type" value="Genomic_DNA"/>
</dbReference>
<gene>
    <name evidence="2" type="ORF">EV138_1365</name>
</gene>
<protein>
    <submittedName>
        <fullName evidence="2">Carbohydrate ABC transporter substrate-binding protein (CUT1 family)</fullName>
    </submittedName>
</protein>
<dbReference type="Gene3D" id="3.40.190.10">
    <property type="entry name" value="Periplasmic binding protein-like II"/>
    <property type="match status" value="3"/>
</dbReference>
<dbReference type="InterPro" id="IPR050490">
    <property type="entry name" value="Bact_solute-bd_prot1"/>
</dbReference>
<name>A0A4R7T7T3_9ACTN</name>
<dbReference type="PANTHER" id="PTHR43649">
    <property type="entry name" value="ARABINOSE-BINDING PROTEIN-RELATED"/>
    <property type="match status" value="1"/>
</dbReference>
<dbReference type="PANTHER" id="PTHR43649:SF14">
    <property type="entry name" value="BLR3389 PROTEIN"/>
    <property type="match status" value="1"/>
</dbReference>
<proteinExistence type="predicted"/>
<evidence type="ECO:0000313" key="3">
    <source>
        <dbReference type="Proteomes" id="UP000295151"/>
    </source>
</evidence>
<sequence length="451" mass="47583">MKTSHRHGLRRLVAVGAAVTAASVLLAACGSSDKTAAGSGQAQGSPDAVNAALEKGGTITYWSWTPSAEAQVKAFEQAYPKVKVNYVNAGTGNDQYTKLQNVIKAGSGAPDVAQIEYQALPQFALPGSLVDLRQYGFDSFQSAYTPSTWTAVHAGDGLFGLPQDSGPMALFYNKEVFDKYGLTVPKTWDEYIAQAKKLHTADPKKYLTNDTGDAGFATSMIWQAGGKPFSTSGKNVTINLQDAGTQKWTGVWNQLVTGGLLANIPGWSDEWFKALGDGTIASLSVGAWMPGVLESSVKGGAGKWRVAPLPTYDGQPATAENGGSTESVLKQSANPALAAGFVRWLNHDGGVKPFLASGGFPSTTADLADPAFLDKKSAYFGGQQINQVLTSAAGSVVKDWSYLPFQLYANSIFGDTVGKSYQAKTDLDGGLKAWQDALVSYGNQQGFQVNG</sequence>
<dbReference type="OrthoDB" id="2531053at2"/>
<keyword evidence="1" id="KW-0732">Signal</keyword>
<dbReference type="Proteomes" id="UP000295151">
    <property type="component" value="Unassembled WGS sequence"/>
</dbReference>
<dbReference type="Pfam" id="PF01547">
    <property type="entry name" value="SBP_bac_1"/>
    <property type="match status" value="1"/>
</dbReference>
<dbReference type="PROSITE" id="PS51257">
    <property type="entry name" value="PROKAR_LIPOPROTEIN"/>
    <property type="match status" value="1"/>
</dbReference>
<comment type="caution">
    <text evidence="2">The sequence shown here is derived from an EMBL/GenBank/DDBJ whole genome shotgun (WGS) entry which is preliminary data.</text>
</comment>
<dbReference type="InterPro" id="IPR006059">
    <property type="entry name" value="SBP"/>
</dbReference>
<evidence type="ECO:0000313" key="2">
    <source>
        <dbReference type="EMBL" id="TDU87835.1"/>
    </source>
</evidence>
<reference evidence="2 3" key="1">
    <citation type="submission" date="2019-03" db="EMBL/GenBank/DDBJ databases">
        <title>Genomic Encyclopedia of Type Strains, Phase III (KMG-III): the genomes of soil and plant-associated and newly described type strains.</title>
        <authorList>
            <person name="Whitman W."/>
        </authorList>
    </citation>
    <scope>NUCLEOTIDE SEQUENCE [LARGE SCALE GENOMIC DNA]</scope>
    <source>
        <strain evidence="2 3">VKM Ac-2575</strain>
    </source>
</reference>